<name>A0A165I0F2_EXIGL</name>
<evidence type="ECO:0000313" key="1">
    <source>
        <dbReference type="EMBL" id="KZV92718.1"/>
    </source>
</evidence>
<dbReference type="EMBL" id="KV426003">
    <property type="protein sequence ID" value="KZV92718.1"/>
    <property type="molecule type" value="Genomic_DNA"/>
</dbReference>
<protein>
    <recommendedName>
        <fullName evidence="3">F-box domain-containing protein</fullName>
    </recommendedName>
</protein>
<evidence type="ECO:0008006" key="3">
    <source>
        <dbReference type="Google" id="ProtNLM"/>
    </source>
</evidence>
<keyword evidence="2" id="KW-1185">Reference proteome</keyword>
<dbReference type="Proteomes" id="UP000077266">
    <property type="component" value="Unassembled WGS sequence"/>
</dbReference>
<dbReference type="AlphaFoldDB" id="A0A165I0F2"/>
<evidence type="ECO:0000313" key="2">
    <source>
        <dbReference type="Proteomes" id="UP000077266"/>
    </source>
</evidence>
<sequence length="250" mass="27714">MVWMDFHFCAAPGSECAFTDTTCVAPIVALCQLNLVHLDFHLATDELLYNIASKVDALPHLCFLRVVTDPDPLSIDAVVAVTRRCPALETLGLRMSLFRDGASVPEQKAPFRLRCLSIEARDVDARAFTWLCSSSVGSLEHFTVETSCEEDVSDVAWIETDTAKAALATLPRLAIRSHAKLCVTHIIGFTPSLTHLTIDMDSLPSLNVLPASLTSVHLDGWYRERKFLPEGRRVAVRIVRDIELRYCSGM</sequence>
<dbReference type="InParanoid" id="A0A165I0F2"/>
<proteinExistence type="predicted"/>
<accession>A0A165I0F2</accession>
<reference evidence="1 2" key="1">
    <citation type="journal article" date="2016" name="Mol. Biol. Evol.">
        <title>Comparative Genomics of Early-Diverging Mushroom-Forming Fungi Provides Insights into the Origins of Lignocellulose Decay Capabilities.</title>
        <authorList>
            <person name="Nagy L.G."/>
            <person name="Riley R."/>
            <person name="Tritt A."/>
            <person name="Adam C."/>
            <person name="Daum C."/>
            <person name="Floudas D."/>
            <person name="Sun H."/>
            <person name="Yadav J.S."/>
            <person name="Pangilinan J."/>
            <person name="Larsson K.H."/>
            <person name="Matsuura K."/>
            <person name="Barry K."/>
            <person name="Labutti K."/>
            <person name="Kuo R."/>
            <person name="Ohm R.A."/>
            <person name="Bhattacharya S.S."/>
            <person name="Shirouzu T."/>
            <person name="Yoshinaga Y."/>
            <person name="Martin F.M."/>
            <person name="Grigoriev I.V."/>
            <person name="Hibbett D.S."/>
        </authorList>
    </citation>
    <scope>NUCLEOTIDE SEQUENCE [LARGE SCALE GENOMIC DNA]</scope>
    <source>
        <strain evidence="1 2">HHB12029</strain>
    </source>
</reference>
<organism evidence="1 2">
    <name type="scientific">Exidia glandulosa HHB12029</name>
    <dbReference type="NCBI Taxonomy" id="1314781"/>
    <lineage>
        <taxon>Eukaryota</taxon>
        <taxon>Fungi</taxon>
        <taxon>Dikarya</taxon>
        <taxon>Basidiomycota</taxon>
        <taxon>Agaricomycotina</taxon>
        <taxon>Agaricomycetes</taxon>
        <taxon>Auriculariales</taxon>
        <taxon>Exidiaceae</taxon>
        <taxon>Exidia</taxon>
    </lineage>
</organism>
<gene>
    <name evidence="1" type="ORF">EXIGLDRAFT_718076</name>
</gene>